<organism evidence="3 4">
    <name type="scientific">Tilletia walkeri</name>
    <dbReference type="NCBI Taxonomy" id="117179"/>
    <lineage>
        <taxon>Eukaryota</taxon>
        <taxon>Fungi</taxon>
        <taxon>Dikarya</taxon>
        <taxon>Basidiomycota</taxon>
        <taxon>Ustilaginomycotina</taxon>
        <taxon>Exobasidiomycetes</taxon>
        <taxon>Tilletiales</taxon>
        <taxon>Tilletiaceae</taxon>
        <taxon>Tilletia</taxon>
    </lineage>
</organism>
<keyword evidence="2" id="KW-0732">Signal</keyword>
<feature type="compositionally biased region" description="Low complexity" evidence="1">
    <location>
        <begin position="410"/>
        <end position="430"/>
    </location>
</feature>
<feature type="compositionally biased region" description="Polar residues" evidence="1">
    <location>
        <begin position="233"/>
        <end position="250"/>
    </location>
</feature>
<proteinExistence type="predicted"/>
<evidence type="ECO:0000256" key="1">
    <source>
        <dbReference type="SAM" id="MobiDB-lite"/>
    </source>
</evidence>
<feature type="region of interest" description="Disordered" evidence="1">
    <location>
        <begin position="106"/>
        <end position="251"/>
    </location>
</feature>
<dbReference type="EMBL" id="LWDG02000260">
    <property type="protein sequence ID" value="KAE8267092.1"/>
    <property type="molecule type" value="Genomic_DNA"/>
</dbReference>
<sequence>MPHASIIVPSVLGAAAAAAAFELTVFKPWRERNAPQGLHILLQDELTKFGRNAEALGRQLGAQAEEVGRDLSGRAEEVGRGVRTGLRKVGEDVQFAASEVREGFLELTGGSGPSSGWGSDESRDGANRQEEGGEERRGLMRGDGDWNEPSSSSSKTSALDRPMYAPAETDYDPDDEQTLASLTRNRRRTTAGAPRDDADNITLRDSSYRHHPSSAGPEDEDEGTAAFRAHQSLLGQEPSSSSVTGANPHSTIFDFDDFEAARDAFGIEDVQSPHHALGSPSIAASEGRPADDDADDEDEVDFFSTRQKVGEQDAVHLDASTLSLVNGDGDGEQRNATAAAPRSAPASEHSSSSDWQQAPSLVSRDGSETDGELVSAGGGGSGGRSGGSSVVGTGFSTYSGSEGGWVDLAPSSPENLSPPSSPASRPRLLQ</sequence>
<feature type="compositionally biased region" description="Basic and acidic residues" evidence="1">
    <location>
        <begin position="120"/>
        <end position="144"/>
    </location>
</feature>
<comment type="caution">
    <text evidence="3">The sequence shown here is derived from an EMBL/GenBank/DDBJ whole genome shotgun (WGS) entry which is preliminary data.</text>
</comment>
<evidence type="ECO:0000313" key="3">
    <source>
        <dbReference type="EMBL" id="KAE8267092.1"/>
    </source>
</evidence>
<feature type="region of interest" description="Disordered" evidence="1">
    <location>
        <begin position="265"/>
        <end position="430"/>
    </location>
</feature>
<keyword evidence="4" id="KW-1185">Reference proteome</keyword>
<accession>A0A8X7N646</accession>
<feature type="compositionally biased region" description="Gly residues" evidence="1">
    <location>
        <begin position="376"/>
        <end position="386"/>
    </location>
</feature>
<reference evidence="3" key="1">
    <citation type="submission" date="2016-04" db="EMBL/GenBank/DDBJ databases">
        <authorList>
            <person name="Nguyen H.D."/>
            <person name="Samba Siva P."/>
            <person name="Cullis J."/>
            <person name="Levesque C.A."/>
            <person name="Hambleton S."/>
        </authorList>
    </citation>
    <scope>NUCLEOTIDE SEQUENCE</scope>
    <source>
        <strain evidence="3">DAOMC 236422</strain>
    </source>
</reference>
<feature type="compositionally biased region" description="Polar residues" evidence="1">
    <location>
        <begin position="148"/>
        <end position="157"/>
    </location>
</feature>
<evidence type="ECO:0000313" key="4">
    <source>
        <dbReference type="Proteomes" id="UP000078113"/>
    </source>
</evidence>
<reference evidence="3" key="2">
    <citation type="journal article" date="2019" name="IMA Fungus">
        <title>Genome sequencing and comparison of five Tilletia species to identify candidate genes for the detection of regulated species infecting wheat.</title>
        <authorList>
            <person name="Nguyen H.D.T."/>
            <person name="Sultana T."/>
            <person name="Kesanakurti P."/>
            <person name="Hambleton S."/>
        </authorList>
    </citation>
    <scope>NUCLEOTIDE SEQUENCE</scope>
    <source>
        <strain evidence="3">DAOMC 236422</strain>
    </source>
</reference>
<feature type="compositionally biased region" description="Acidic residues" evidence="1">
    <location>
        <begin position="292"/>
        <end position="301"/>
    </location>
</feature>
<dbReference type="Proteomes" id="UP000078113">
    <property type="component" value="Unassembled WGS sequence"/>
</dbReference>
<name>A0A8X7N646_9BASI</name>
<feature type="compositionally biased region" description="Low complexity" evidence="1">
    <location>
        <begin position="336"/>
        <end position="353"/>
    </location>
</feature>
<feature type="chain" id="PRO_5036455501" evidence="2">
    <location>
        <begin position="21"/>
        <end position="430"/>
    </location>
</feature>
<feature type="signal peptide" evidence="2">
    <location>
        <begin position="1"/>
        <end position="20"/>
    </location>
</feature>
<feature type="compositionally biased region" description="Low complexity" evidence="1">
    <location>
        <begin position="387"/>
        <end position="400"/>
    </location>
</feature>
<dbReference type="AlphaFoldDB" id="A0A8X7N646"/>
<gene>
    <name evidence="3" type="ORF">A4X09_0g5262</name>
</gene>
<evidence type="ECO:0000256" key="2">
    <source>
        <dbReference type="SAM" id="SignalP"/>
    </source>
</evidence>
<protein>
    <submittedName>
        <fullName evidence="3">Uncharacterized protein</fullName>
    </submittedName>
</protein>